<name>A6GA60_9BACT</name>
<keyword evidence="3" id="KW-0401">Integrin</keyword>
<dbReference type="PANTHER" id="PTHR46580:SF2">
    <property type="entry name" value="MAM DOMAIN-CONTAINING PROTEIN"/>
    <property type="match status" value="1"/>
</dbReference>
<keyword evidence="4" id="KW-1185">Reference proteome</keyword>
<feature type="compositionally biased region" description="Acidic residues" evidence="1">
    <location>
        <begin position="37"/>
        <end position="62"/>
    </location>
</feature>
<proteinExistence type="predicted"/>
<evidence type="ECO:0000313" key="4">
    <source>
        <dbReference type="Proteomes" id="UP000005801"/>
    </source>
</evidence>
<feature type="signal peptide" evidence="2">
    <location>
        <begin position="1"/>
        <end position="22"/>
    </location>
</feature>
<dbReference type="InterPro" id="IPR028994">
    <property type="entry name" value="Integrin_alpha_N"/>
</dbReference>
<dbReference type="AlphaFoldDB" id="A6GA60"/>
<sequence length="448" mass="45585">MTMARSTLLALLVLAASACAPAEPELEAGETTVGSEESSDSDSDSDSDDEVGSSSDSDDDSTTTDSDSTDTGRPDTCGDGVPEAGEICYAVVDLPELDTAIGTVLAHDFDGDGHLDIAATEVLPCPLQPGLDLQPALGCAQAGAGTGAAVGTHDGGIGGAVWLVTEGGDIGEALPFLDSDVLPVGAGPVLDGSTADLLFFDGPQALLLPGQGDGTFADAQVLEPGLPDLFIPHYGDFDGDGRLDVAGTHDGQLISAISQGDGTFLTQSTALGSVQWPFEVAHVDDDASADIGAHDGETLFLAFGVPGVGGFEIQPLPVSDLVRFTFGDLDDDGATDLVLVTGEHPNYSLGVRLGDGQGNFAPLGPTLAVDHTRAFVGRFDGDAHPDVVLRSPEFDFLLGDGQGALGFATSVPFDFQLEAIADLNDDGIDDLLGSVHGGAPVRLLLSNP</sequence>
<evidence type="ECO:0000256" key="2">
    <source>
        <dbReference type="SAM" id="SignalP"/>
    </source>
</evidence>
<evidence type="ECO:0000313" key="3">
    <source>
        <dbReference type="EMBL" id="EDM77273.1"/>
    </source>
</evidence>
<dbReference type="Proteomes" id="UP000005801">
    <property type="component" value="Unassembled WGS sequence"/>
</dbReference>
<feature type="region of interest" description="Disordered" evidence="1">
    <location>
        <begin position="22"/>
        <end position="80"/>
    </location>
</feature>
<dbReference type="PANTHER" id="PTHR46580">
    <property type="entry name" value="SENSOR KINASE-RELATED"/>
    <property type="match status" value="1"/>
</dbReference>
<dbReference type="PROSITE" id="PS51257">
    <property type="entry name" value="PROKAR_LIPOPROTEIN"/>
    <property type="match status" value="1"/>
</dbReference>
<protein>
    <submittedName>
        <fullName evidence="3">Integrin-like protein</fullName>
    </submittedName>
</protein>
<dbReference type="STRING" id="391625.PPSIR1_17475"/>
<feature type="compositionally biased region" description="Low complexity" evidence="1">
    <location>
        <begin position="22"/>
        <end position="36"/>
    </location>
</feature>
<keyword evidence="2" id="KW-0732">Signal</keyword>
<comment type="caution">
    <text evidence="3">The sequence shown here is derived from an EMBL/GenBank/DDBJ whole genome shotgun (WGS) entry which is preliminary data.</text>
</comment>
<feature type="chain" id="PRO_5002695298" evidence="2">
    <location>
        <begin position="23"/>
        <end position="448"/>
    </location>
</feature>
<reference evidence="3 4" key="1">
    <citation type="submission" date="2007-06" db="EMBL/GenBank/DDBJ databases">
        <authorList>
            <person name="Shimkets L."/>
            <person name="Ferriera S."/>
            <person name="Johnson J."/>
            <person name="Kravitz S."/>
            <person name="Beeson K."/>
            <person name="Sutton G."/>
            <person name="Rogers Y.-H."/>
            <person name="Friedman R."/>
            <person name="Frazier M."/>
            <person name="Venter J.C."/>
        </authorList>
    </citation>
    <scope>NUCLEOTIDE SEQUENCE [LARGE SCALE GENOMIC DNA]</scope>
    <source>
        <strain evidence="3 4">SIR-1</strain>
    </source>
</reference>
<gene>
    <name evidence="3" type="ORF">PPSIR1_17475</name>
</gene>
<dbReference type="GO" id="GO:0007229">
    <property type="term" value="P:integrin-mediated signaling pathway"/>
    <property type="evidence" value="ECO:0007669"/>
    <property type="project" value="UniProtKB-KW"/>
</dbReference>
<accession>A6GA60</accession>
<evidence type="ECO:0000256" key="1">
    <source>
        <dbReference type="SAM" id="MobiDB-lite"/>
    </source>
</evidence>
<dbReference type="EMBL" id="ABCS01000049">
    <property type="protein sequence ID" value="EDM77273.1"/>
    <property type="molecule type" value="Genomic_DNA"/>
</dbReference>
<organism evidence="3 4">
    <name type="scientific">Plesiocystis pacifica SIR-1</name>
    <dbReference type="NCBI Taxonomy" id="391625"/>
    <lineage>
        <taxon>Bacteria</taxon>
        <taxon>Pseudomonadati</taxon>
        <taxon>Myxococcota</taxon>
        <taxon>Polyangia</taxon>
        <taxon>Nannocystales</taxon>
        <taxon>Nannocystaceae</taxon>
        <taxon>Plesiocystis</taxon>
    </lineage>
</organism>
<dbReference type="SUPFAM" id="SSF69318">
    <property type="entry name" value="Integrin alpha N-terminal domain"/>
    <property type="match status" value="1"/>
</dbReference>